<evidence type="ECO:0000256" key="11">
    <source>
        <dbReference type="RuleBase" id="RU367023"/>
    </source>
</evidence>
<evidence type="ECO:0000256" key="10">
    <source>
        <dbReference type="ARBA" id="ARBA00023315"/>
    </source>
</evidence>
<evidence type="ECO:0000256" key="1">
    <source>
        <dbReference type="ARBA" id="ARBA00004477"/>
    </source>
</evidence>
<dbReference type="CDD" id="cd07987">
    <property type="entry name" value="LPLAT_MGAT-like"/>
    <property type="match status" value="1"/>
</dbReference>
<dbReference type="OMA" id="RMVHIYP"/>
<dbReference type="PANTHER" id="PTHR12317:SF63">
    <property type="entry name" value="DIACYLGLYCEROL O-ACYLTRANSFERASE 2"/>
    <property type="match status" value="1"/>
</dbReference>
<sequence length="316" mass="34659">MAAAANIAQGSRGFVSDVFAAVTLGLIAGWYYILVCLFPILAYAACVHRSASAAVALAMLVADACLPYAPPALAPNAFGRSWVFDAWRAYFGWEMVVEQPLDPSQRYLLAEFPHALYPIGQLLSYGVIEHISQHHKVSGVVASVLLHTPVLRHFYYATGTRAADAKSIQRILAEGGNAAVVVGGIAEMFMDTSDAERIFLRQRQGFVRLAMREGAHIVPIFFFGNTRTMQKLNSPLLRAISRKVKASIVLFYGRWGLPVPFRHPIKMVVGRPIVVMKSAQPTEDDVAETLGRVVDAIAALYAAHRPAWETRPLVIE</sequence>
<dbReference type="AlphaFoldDB" id="A0A8J5XGP9"/>
<evidence type="ECO:0000256" key="4">
    <source>
        <dbReference type="ARBA" id="ARBA00022679"/>
    </source>
</evidence>
<dbReference type="OrthoDB" id="264532at2759"/>
<keyword evidence="5 11" id="KW-0812">Transmembrane</keyword>
<keyword evidence="13" id="KW-1185">Reference proteome</keyword>
<evidence type="ECO:0000256" key="3">
    <source>
        <dbReference type="ARBA" id="ARBA00022516"/>
    </source>
</evidence>
<organism evidence="12 13">
    <name type="scientific">Diacronema lutheri</name>
    <name type="common">Unicellular marine alga</name>
    <name type="synonym">Monochrysis lutheri</name>
    <dbReference type="NCBI Taxonomy" id="2081491"/>
    <lineage>
        <taxon>Eukaryota</taxon>
        <taxon>Haptista</taxon>
        <taxon>Haptophyta</taxon>
        <taxon>Pavlovophyceae</taxon>
        <taxon>Pavlovales</taxon>
        <taxon>Pavlovaceae</taxon>
        <taxon>Diacronema</taxon>
    </lineage>
</organism>
<keyword evidence="8" id="KW-0443">Lipid metabolism</keyword>
<evidence type="ECO:0000256" key="6">
    <source>
        <dbReference type="ARBA" id="ARBA00022824"/>
    </source>
</evidence>
<evidence type="ECO:0000256" key="8">
    <source>
        <dbReference type="ARBA" id="ARBA00023098"/>
    </source>
</evidence>
<keyword evidence="7 11" id="KW-1133">Transmembrane helix</keyword>
<feature type="transmembrane region" description="Helical" evidence="11">
    <location>
        <begin position="18"/>
        <end position="44"/>
    </location>
</feature>
<proteinExistence type="inferred from homology"/>
<dbReference type="PANTHER" id="PTHR12317">
    <property type="entry name" value="DIACYLGLYCEROL O-ACYLTRANSFERASE"/>
    <property type="match status" value="1"/>
</dbReference>
<evidence type="ECO:0000313" key="13">
    <source>
        <dbReference type="Proteomes" id="UP000751190"/>
    </source>
</evidence>
<keyword evidence="3" id="KW-0444">Lipid biosynthesis</keyword>
<comment type="caution">
    <text evidence="11">Lacks conserved residue(s) required for the propagation of feature annotation.</text>
</comment>
<dbReference type="GO" id="GO:0005789">
    <property type="term" value="C:endoplasmic reticulum membrane"/>
    <property type="evidence" value="ECO:0007669"/>
    <property type="project" value="UniProtKB-SubCell"/>
</dbReference>
<dbReference type="GO" id="GO:0004144">
    <property type="term" value="F:diacylglycerol O-acyltransferase activity"/>
    <property type="evidence" value="ECO:0007669"/>
    <property type="project" value="TreeGrafter"/>
</dbReference>
<evidence type="ECO:0000256" key="2">
    <source>
        <dbReference type="ARBA" id="ARBA00005420"/>
    </source>
</evidence>
<evidence type="ECO:0000313" key="12">
    <source>
        <dbReference type="EMBL" id="KAG8466848.1"/>
    </source>
</evidence>
<accession>A0A8J5XGP9</accession>
<comment type="similarity">
    <text evidence="2 11">Belongs to the diacylglycerol acyltransferase family.</text>
</comment>
<protein>
    <recommendedName>
        <fullName evidence="11">Acyltransferase</fullName>
        <ecNumber evidence="11">2.3.1.-</ecNumber>
    </recommendedName>
</protein>
<comment type="caution">
    <text evidence="12">The sequence shown here is derived from an EMBL/GenBank/DDBJ whole genome shotgun (WGS) entry which is preliminary data.</text>
</comment>
<dbReference type="EMBL" id="JAGTXO010000007">
    <property type="protein sequence ID" value="KAG8466848.1"/>
    <property type="molecule type" value="Genomic_DNA"/>
</dbReference>
<keyword evidence="10" id="KW-0012">Acyltransferase</keyword>
<evidence type="ECO:0000256" key="9">
    <source>
        <dbReference type="ARBA" id="ARBA00023136"/>
    </source>
</evidence>
<dbReference type="Pfam" id="PF03982">
    <property type="entry name" value="DAGAT"/>
    <property type="match status" value="1"/>
</dbReference>
<keyword evidence="6 11" id="KW-0256">Endoplasmic reticulum</keyword>
<gene>
    <name evidence="12" type="ORF">KFE25_008227</name>
</gene>
<reference evidence="12" key="1">
    <citation type="submission" date="2021-05" db="EMBL/GenBank/DDBJ databases">
        <title>The genome of the haptophyte Pavlova lutheri (Diacronema luteri, Pavlovales) - a model for lipid biosynthesis in eukaryotic algae.</title>
        <authorList>
            <person name="Hulatt C.J."/>
            <person name="Posewitz M.C."/>
        </authorList>
    </citation>
    <scope>NUCLEOTIDE SEQUENCE</scope>
    <source>
        <strain evidence="12">NIVA-4/92</strain>
    </source>
</reference>
<evidence type="ECO:0000256" key="7">
    <source>
        <dbReference type="ARBA" id="ARBA00022989"/>
    </source>
</evidence>
<comment type="subcellular location">
    <subcellularLocation>
        <location evidence="1 11">Endoplasmic reticulum membrane</location>
        <topology evidence="1 11">Multi-pass membrane protein</topology>
    </subcellularLocation>
</comment>
<evidence type="ECO:0000256" key="5">
    <source>
        <dbReference type="ARBA" id="ARBA00022692"/>
    </source>
</evidence>
<keyword evidence="9 11" id="KW-0472">Membrane</keyword>
<dbReference type="Proteomes" id="UP000751190">
    <property type="component" value="Unassembled WGS sequence"/>
</dbReference>
<dbReference type="GO" id="GO:0019432">
    <property type="term" value="P:triglyceride biosynthetic process"/>
    <property type="evidence" value="ECO:0007669"/>
    <property type="project" value="TreeGrafter"/>
</dbReference>
<dbReference type="EC" id="2.3.1.-" evidence="11"/>
<keyword evidence="4 11" id="KW-0808">Transferase</keyword>
<dbReference type="InterPro" id="IPR007130">
    <property type="entry name" value="DAGAT"/>
</dbReference>
<name>A0A8J5XGP9_DIALT</name>